<dbReference type="GO" id="GO:0016747">
    <property type="term" value="F:acyltransferase activity, transferring groups other than amino-acyl groups"/>
    <property type="evidence" value="ECO:0007669"/>
    <property type="project" value="InterPro"/>
</dbReference>
<dbReference type="Pfam" id="PF01757">
    <property type="entry name" value="Acyl_transf_3"/>
    <property type="match status" value="1"/>
</dbReference>
<reference evidence="3" key="1">
    <citation type="submission" date="2023-04" db="EMBL/GenBank/DDBJ databases">
        <title>Complete genome sequence of Temperatibacter marinus.</title>
        <authorList>
            <person name="Rong J.-C."/>
            <person name="Yi M.-L."/>
            <person name="Zhao Q."/>
        </authorList>
    </citation>
    <scope>NUCLEOTIDE SEQUENCE</scope>
    <source>
        <strain evidence="3">NBRC 110045</strain>
    </source>
</reference>
<dbReference type="InterPro" id="IPR002656">
    <property type="entry name" value="Acyl_transf_3_dom"/>
</dbReference>
<feature type="transmembrane region" description="Helical" evidence="1">
    <location>
        <begin position="144"/>
        <end position="163"/>
    </location>
</feature>
<keyword evidence="4" id="KW-1185">Reference proteome</keyword>
<name>A0AA52EG00_9PROT</name>
<dbReference type="AlphaFoldDB" id="A0AA52EG00"/>
<dbReference type="RefSeq" id="WP_310799899.1">
    <property type="nucleotide sequence ID" value="NZ_CP123872.1"/>
</dbReference>
<feature type="transmembrane region" description="Helical" evidence="1">
    <location>
        <begin position="223"/>
        <end position="243"/>
    </location>
</feature>
<feature type="domain" description="Acyltransferase 3" evidence="2">
    <location>
        <begin position="11"/>
        <end position="365"/>
    </location>
</feature>
<dbReference type="PANTHER" id="PTHR36927:SF1">
    <property type="entry name" value="MDO-LIKE PROTEIN"/>
    <property type="match status" value="1"/>
</dbReference>
<evidence type="ECO:0000256" key="1">
    <source>
        <dbReference type="SAM" id="Phobius"/>
    </source>
</evidence>
<feature type="transmembrane region" description="Helical" evidence="1">
    <location>
        <begin position="350"/>
        <end position="370"/>
    </location>
</feature>
<gene>
    <name evidence="3" type="ORF">QGN29_06560</name>
</gene>
<organism evidence="3 4">
    <name type="scientific">Temperatibacter marinus</name>
    <dbReference type="NCBI Taxonomy" id="1456591"/>
    <lineage>
        <taxon>Bacteria</taxon>
        <taxon>Pseudomonadati</taxon>
        <taxon>Pseudomonadota</taxon>
        <taxon>Alphaproteobacteria</taxon>
        <taxon>Kordiimonadales</taxon>
        <taxon>Temperatibacteraceae</taxon>
        <taxon>Temperatibacter</taxon>
    </lineage>
</organism>
<sequence length="398" mass="45973">MTSPHEPKRYHGLDFLRGLMMMLGLVIHTVQYYITLPFFNSKYIDPSTSISMDLIMIFINTFRMPTFFVLSGFFTALLFYKLGRQGLASNRMRRLLGPFLLFWPLAAALLVLLQRYWDTYRFHGYWGLHPDQVETLYQGFHSTWHFWFLYYLILYIGAALILMPLIQKISSRIKEKFLNKLKTFFPTIHGMIFFSLITMIFAYSNPSGRVSIDTNLVTSPLSLIYFSYYFVLGWWLFLCRDILASLSKPTWRNMGLATVFLIVGLVVFTQLGTVGSEGYTIKHALLVAANSLSILFYIFGFIGMALRYFSTFSPVSRYLTDMSFWAYIIHLPVITLIAQVLFGWEMIAEVKALVVLSLSTGICFISYDLFVRNGRIGRILNGRAYPSLLKSRNSNPPD</sequence>
<accession>A0AA52EG00</accession>
<keyword evidence="3" id="KW-0808">Transferase</keyword>
<feature type="transmembrane region" description="Helical" evidence="1">
    <location>
        <begin position="54"/>
        <end position="83"/>
    </location>
</feature>
<keyword evidence="3" id="KW-0012">Acyltransferase</keyword>
<proteinExistence type="predicted"/>
<feature type="transmembrane region" description="Helical" evidence="1">
    <location>
        <begin position="12"/>
        <end position="34"/>
    </location>
</feature>
<protein>
    <submittedName>
        <fullName evidence="3">Acyltransferase family protein</fullName>
    </submittedName>
</protein>
<evidence type="ECO:0000259" key="2">
    <source>
        <dbReference type="Pfam" id="PF01757"/>
    </source>
</evidence>
<feature type="transmembrane region" description="Helical" evidence="1">
    <location>
        <begin position="324"/>
        <end position="344"/>
    </location>
</feature>
<keyword evidence="1" id="KW-0472">Membrane</keyword>
<dbReference type="KEGG" id="tmk:QGN29_06560"/>
<feature type="transmembrane region" description="Helical" evidence="1">
    <location>
        <begin position="255"/>
        <end position="272"/>
    </location>
</feature>
<keyword evidence="1" id="KW-0812">Transmembrane</keyword>
<evidence type="ECO:0000313" key="4">
    <source>
        <dbReference type="Proteomes" id="UP001268683"/>
    </source>
</evidence>
<dbReference type="PANTHER" id="PTHR36927">
    <property type="entry name" value="BLR4337 PROTEIN"/>
    <property type="match status" value="1"/>
</dbReference>
<keyword evidence="1" id="KW-1133">Transmembrane helix</keyword>
<dbReference type="InterPro" id="IPR050623">
    <property type="entry name" value="Glucan_succinyl_AcylTrfase"/>
</dbReference>
<feature type="transmembrane region" description="Helical" evidence="1">
    <location>
        <begin position="184"/>
        <end position="203"/>
    </location>
</feature>
<feature type="transmembrane region" description="Helical" evidence="1">
    <location>
        <begin position="95"/>
        <end position="117"/>
    </location>
</feature>
<dbReference type="EMBL" id="CP123872">
    <property type="protein sequence ID" value="WND04035.1"/>
    <property type="molecule type" value="Genomic_DNA"/>
</dbReference>
<feature type="transmembrane region" description="Helical" evidence="1">
    <location>
        <begin position="284"/>
        <end position="303"/>
    </location>
</feature>
<dbReference type="Proteomes" id="UP001268683">
    <property type="component" value="Chromosome"/>
</dbReference>
<evidence type="ECO:0000313" key="3">
    <source>
        <dbReference type="EMBL" id="WND04035.1"/>
    </source>
</evidence>